<reference evidence="3" key="1">
    <citation type="submission" date="2016-10" db="EMBL/GenBank/DDBJ databases">
        <authorList>
            <person name="Varghese N."/>
            <person name="Submissions S."/>
        </authorList>
    </citation>
    <scope>NUCLEOTIDE SEQUENCE [LARGE SCALE GENOMIC DNA]</scope>
    <source>
        <strain evidence="3">CGMCC 4.7038</strain>
    </source>
</reference>
<dbReference type="Proteomes" id="UP000198707">
    <property type="component" value="Unassembled WGS sequence"/>
</dbReference>
<keyword evidence="3" id="KW-1185">Reference proteome</keyword>
<evidence type="ECO:0000313" key="3">
    <source>
        <dbReference type="Proteomes" id="UP000198707"/>
    </source>
</evidence>
<dbReference type="AlphaFoldDB" id="A0A1H7DL84"/>
<feature type="region of interest" description="Disordered" evidence="1">
    <location>
        <begin position="125"/>
        <end position="148"/>
    </location>
</feature>
<evidence type="ECO:0008006" key="4">
    <source>
        <dbReference type="Google" id="ProtNLM"/>
    </source>
</evidence>
<protein>
    <recommendedName>
        <fullName evidence="4">PE-PGRS family protein</fullName>
    </recommendedName>
</protein>
<dbReference type="OrthoDB" id="3450280at2"/>
<accession>A0A1H7DL84</accession>
<sequence>MSHDDPPPVAIVRVTRRDDPVGAVTEHDATRRAHAYPTIRVGAPLFGHAADLHGGRWQVHALFDDTPQDARNTLAHRLRERLLDTTDPALAAEVTTAGQILDRNKVNEVTVAGQAHRIIRADTFARFGPDGPEPPRPTDPDPRQFDDHDSFLDEQVIADPATPTGVGTAMLKVDLIAAHYPRAQVPPDVYADSVAAVHTHPDVVLLPSRYATAEHIDGSWQPITHAVATPQEARDELAFAFRYIEPRRSHLTPNQTTTYRRAADQLGDTPIDEITVLNRRFRITRIETLLRFSPEGPEGPRPSDHDPDPPPEAASRASA</sequence>
<organism evidence="2 3">
    <name type="scientific">Micromonospora phaseoli</name>
    <dbReference type="NCBI Taxonomy" id="1144548"/>
    <lineage>
        <taxon>Bacteria</taxon>
        <taxon>Bacillati</taxon>
        <taxon>Actinomycetota</taxon>
        <taxon>Actinomycetes</taxon>
        <taxon>Micromonosporales</taxon>
        <taxon>Micromonosporaceae</taxon>
        <taxon>Micromonospora</taxon>
    </lineage>
</organism>
<dbReference type="Pfam" id="PF19379">
    <property type="entry name" value="DUF5954"/>
    <property type="match status" value="1"/>
</dbReference>
<proteinExistence type="predicted"/>
<feature type="region of interest" description="Disordered" evidence="1">
    <location>
        <begin position="291"/>
        <end position="319"/>
    </location>
</feature>
<evidence type="ECO:0000256" key="1">
    <source>
        <dbReference type="SAM" id="MobiDB-lite"/>
    </source>
</evidence>
<name>A0A1H7DL84_9ACTN</name>
<evidence type="ECO:0000313" key="2">
    <source>
        <dbReference type="EMBL" id="SEK02559.1"/>
    </source>
</evidence>
<dbReference type="RefSeq" id="WP_092382876.1">
    <property type="nucleotide sequence ID" value="NZ_BOPI01000078.1"/>
</dbReference>
<dbReference type="InterPro" id="IPR045998">
    <property type="entry name" value="DUF5954"/>
</dbReference>
<gene>
    <name evidence="2" type="ORF">SAMN05443287_1159</name>
</gene>
<dbReference type="EMBL" id="FNYV01000015">
    <property type="protein sequence ID" value="SEK02559.1"/>
    <property type="molecule type" value="Genomic_DNA"/>
</dbReference>
<feature type="compositionally biased region" description="Basic and acidic residues" evidence="1">
    <location>
        <begin position="136"/>
        <end position="148"/>
    </location>
</feature>